<dbReference type="Gene3D" id="3.20.170.30">
    <property type="match status" value="1"/>
</dbReference>
<dbReference type="AlphaFoldDB" id="A0A3F2S1K6"/>
<dbReference type="Gene3D" id="1.10.10.970">
    <property type="entry name" value="RNA 2'-phosphotransferase, Tpt1/KptA family, N-terminal domain"/>
    <property type="match status" value="1"/>
</dbReference>
<dbReference type="PANTHER" id="PTHR12684:SF2">
    <property type="entry name" value="TRNA 2'-PHOSPHOTRANSFERASE 1"/>
    <property type="match status" value="1"/>
</dbReference>
<dbReference type="InterPro" id="IPR042080">
    <property type="entry name" value="RNA_2'-PTrans_N"/>
</dbReference>
<dbReference type="GO" id="GO:0000215">
    <property type="term" value="F:tRNA 2'-phosphotransferase activity"/>
    <property type="evidence" value="ECO:0007669"/>
    <property type="project" value="UniProtKB-EC"/>
</dbReference>
<dbReference type="SUPFAM" id="SSF56399">
    <property type="entry name" value="ADP-ribosylation"/>
    <property type="match status" value="1"/>
</dbReference>
<dbReference type="InterPro" id="IPR002745">
    <property type="entry name" value="Ptrans_KptA/Tpt1"/>
</dbReference>
<dbReference type="PANTHER" id="PTHR12684">
    <property type="entry name" value="PUTATIVE PHOSPHOTRANSFERASE"/>
    <property type="match status" value="1"/>
</dbReference>
<keyword evidence="5" id="KW-0520">NAD</keyword>
<dbReference type="InterPro" id="IPR042081">
    <property type="entry name" value="RNA_2'-PTrans_C"/>
</dbReference>
<comment type="similarity">
    <text evidence="2">Belongs to the KptA/TPT1 family.</text>
</comment>
<evidence type="ECO:0000256" key="2">
    <source>
        <dbReference type="ARBA" id="ARBA00009836"/>
    </source>
</evidence>
<keyword evidence="4" id="KW-0808">Transferase</keyword>
<evidence type="ECO:0000256" key="5">
    <source>
        <dbReference type="ARBA" id="ARBA00023027"/>
    </source>
</evidence>
<accession>A0A3F2S1K6</accession>
<protein>
    <recommendedName>
        <fullName evidence="3">2'-phosphotransferase</fullName>
        <ecNumber evidence="3">2.7.1.160</ecNumber>
    </recommendedName>
</protein>
<gene>
    <name evidence="7" type="ORF">BBP00_00000949</name>
</gene>
<evidence type="ECO:0000256" key="1">
    <source>
        <dbReference type="ARBA" id="ARBA00003343"/>
    </source>
</evidence>
<proteinExistence type="inferred from homology"/>
<evidence type="ECO:0000256" key="6">
    <source>
        <dbReference type="ARBA" id="ARBA00047949"/>
    </source>
</evidence>
<comment type="catalytic activity">
    <reaction evidence="6">
        <text>2'-phospho-[ligated tRNA] + NAD(+) = mature tRNA + ADP-alpha-D-ribose 1'',2''-cyclic phosphate + nicotinamide</text>
        <dbReference type="Rhea" id="RHEA:23324"/>
        <dbReference type="Rhea" id="RHEA-COMP:11106"/>
        <dbReference type="Rhea" id="RHEA-COMP:11107"/>
        <dbReference type="ChEBI" id="CHEBI:17154"/>
        <dbReference type="ChEBI" id="CHEBI:57540"/>
        <dbReference type="ChEBI" id="CHEBI:76596"/>
        <dbReference type="ChEBI" id="CHEBI:82883"/>
        <dbReference type="ChEBI" id="CHEBI:85027"/>
        <dbReference type="EC" id="2.7.1.160"/>
    </reaction>
</comment>
<reference evidence="7 8" key="1">
    <citation type="submission" date="2018-07" db="EMBL/GenBank/DDBJ databases">
        <title>Genome sequencing of oomycete isolates from Chile give support for New Zealand origin for Phytophthora kernoviae and make available the first Nothophytophthora sp. genome.</title>
        <authorList>
            <person name="Studholme D.J."/>
            <person name="Sanfuentes E."/>
            <person name="Panda P."/>
            <person name="Hill R."/>
            <person name="Sambles C."/>
            <person name="Grant M."/>
            <person name="Williams N.M."/>
            <person name="Mcdougal R.L."/>
        </authorList>
    </citation>
    <scope>NUCLEOTIDE SEQUENCE [LARGE SCALE GENOMIC DNA]</scope>
    <source>
        <strain evidence="7">Chile6</strain>
    </source>
</reference>
<dbReference type="EMBL" id="MBDO02000012">
    <property type="protein sequence ID" value="RLN68534.1"/>
    <property type="molecule type" value="Genomic_DNA"/>
</dbReference>
<name>A0A3F2S1K6_9STRA</name>
<evidence type="ECO:0000256" key="3">
    <source>
        <dbReference type="ARBA" id="ARBA00012007"/>
    </source>
</evidence>
<evidence type="ECO:0000313" key="8">
    <source>
        <dbReference type="Proteomes" id="UP000277300"/>
    </source>
</evidence>
<dbReference type="EC" id="2.7.1.160" evidence="3"/>
<organism evidence="7 8">
    <name type="scientific">Phytophthora kernoviae</name>
    <dbReference type="NCBI Taxonomy" id="325452"/>
    <lineage>
        <taxon>Eukaryota</taxon>
        <taxon>Sar</taxon>
        <taxon>Stramenopiles</taxon>
        <taxon>Oomycota</taxon>
        <taxon>Peronosporomycetes</taxon>
        <taxon>Peronosporales</taxon>
        <taxon>Peronosporaceae</taxon>
        <taxon>Phytophthora</taxon>
    </lineage>
</organism>
<dbReference type="OrthoDB" id="419694at2759"/>
<dbReference type="Pfam" id="PF01885">
    <property type="entry name" value="PTS_2-RNA"/>
    <property type="match status" value="1"/>
</dbReference>
<sequence length="167" mass="18821">MRPSGFVPLNQLLTLPLFKTFTEEQVEEVVRTNAKKRFSMTTDESGDIKFIRANQGHTLQVVSDEELLTPLENPAALEKCVHGTNHIHFAEKEVTDEDVVSGMRSNCDLLLYIDYPMAVTDGIKFYKSSNNVVLSPGIGDSGVIDHRYFLRAVKRDGTVVYERQAEE</sequence>
<comment type="function">
    <text evidence="1">Catalyzes the last step of tRNA splicing, the transfer of the splice junction 2'-phosphate from ligated tRNA to NAD to produce ADP-ribose 1''-2'' cyclic phosphate.</text>
</comment>
<evidence type="ECO:0000256" key="4">
    <source>
        <dbReference type="ARBA" id="ARBA00022679"/>
    </source>
</evidence>
<dbReference type="GO" id="GO:0006388">
    <property type="term" value="P:tRNA splicing, via endonucleolytic cleavage and ligation"/>
    <property type="evidence" value="ECO:0007669"/>
    <property type="project" value="TreeGrafter"/>
</dbReference>
<evidence type="ECO:0000313" key="7">
    <source>
        <dbReference type="EMBL" id="RLN68534.1"/>
    </source>
</evidence>
<dbReference type="Proteomes" id="UP000277300">
    <property type="component" value="Unassembled WGS sequence"/>
</dbReference>
<comment type="caution">
    <text evidence="7">The sequence shown here is derived from an EMBL/GenBank/DDBJ whole genome shotgun (WGS) entry which is preliminary data.</text>
</comment>